<comment type="similarity">
    <text evidence="2">Belongs to the PPase family.</text>
</comment>
<evidence type="ECO:0000313" key="8">
    <source>
        <dbReference type="EMBL" id="KMZ71270.1"/>
    </source>
</evidence>
<gene>
    <name evidence="8" type="ORF">ZOSMA_184G00220</name>
</gene>
<evidence type="ECO:0000256" key="2">
    <source>
        <dbReference type="ARBA" id="ARBA00006220"/>
    </source>
</evidence>
<keyword evidence="5" id="KW-0378">Hydrolase</keyword>
<dbReference type="GO" id="GO:0005737">
    <property type="term" value="C:cytoplasm"/>
    <property type="evidence" value="ECO:0007669"/>
    <property type="project" value="InterPro"/>
</dbReference>
<dbReference type="PROSITE" id="PS00387">
    <property type="entry name" value="PPASE"/>
    <property type="match status" value="1"/>
</dbReference>
<dbReference type="PANTHER" id="PTHR10286">
    <property type="entry name" value="INORGANIC PYROPHOSPHATASE"/>
    <property type="match status" value="1"/>
</dbReference>
<dbReference type="OMA" id="LYANEQK"/>
<keyword evidence="9" id="KW-1185">Reference proteome</keyword>
<comment type="catalytic activity">
    <reaction evidence="7">
        <text>diphosphate + H2O = 2 phosphate + H(+)</text>
        <dbReference type="Rhea" id="RHEA:24576"/>
        <dbReference type="ChEBI" id="CHEBI:15377"/>
        <dbReference type="ChEBI" id="CHEBI:15378"/>
        <dbReference type="ChEBI" id="CHEBI:33019"/>
        <dbReference type="ChEBI" id="CHEBI:43474"/>
        <dbReference type="EC" id="3.6.1.1"/>
    </reaction>
</comment>
<comment type="cofactor">
    <cofactor evidence="1">
        <name>Mg(2+)</name>
        <dbReference type="ChEBI" id="CHEBI:18420"/>
    </cofactor>
</comment>
<accession>A0A0K9PSR4</accession>
<keyword evidence="6" id="KW-0460">Magnesium</keyword>
<comment type="caution">
    <text evidence="8">The sequence shown here is derived from an EMBL/GenBank/DDBJ whole genome shotgun (WGS) entry which is preliminary data.</text>
</comment>
<evidence type="ECO:0000256" key="5">
    <source>
        <dbReference type="ARBA" id="ARBA00022801"/>
    </source>
</evidence>
<evidence type="ECO:0000256" key="1">
    <source>
        <dbReference type="ARBA" id="ARBA00001946"/>
    </source>
</evidence>
<dbReference type="AlphaFoldDB" id="A0A0K9PSR4"/>
<dbReference type="FunFam" id="3.90.80.10:FF:000007">
    <property type="entry name" value="Inorganic pyrophosphatase, mitochondrial"/>
    <property type="match status" value="1"/>
</dbReference>
<evidence type="ECO:0000256" key="4">
    <source>
        <dbReference type="ARBA" id="ARBA00022723"/>
    </source>
</evidence>
<proteinExistence type="inferred from homology"/>
<name>A0A0K9PSR4_ZOSMR</name>
<dbReference type="SUPFAM" id="SSF50324">
    <property type="entry name" value="Inorganic pyrophosphatase"/>
    <property type="match status" value="1"/>
</dbReference>
<dbReference type="STRING" id="29655.A0A0K9PSR4"/>
<dbReference type="EC" id="3.6.1.1" evidence="3"/>
<evidence type="ECO:0000256" key="7">
    <source>
        <dbReference type="ARBA" id="ARBA00047820"/>
    </source>
</evidence>
<dbReference type="Proteomes" id="UP000036987">
    <property type="component" value="Unassembled WGS sequence"/>
</dbReference>
<dbReference type="GO" id="GO:0000287">
    <property type="term" value="F:magnesium ion binding"/>
    <property type="evidence" value="ECO:0007669"/>
    <property type="project" value="InterPro"/>
</dbReference>
<dbReference type="EMBL" id="LFYR01000682">
    <property type="protein sequence ID" value="KMZ71270.1"/>
    <property type="molecule type" value="Genomic_DNA"/>
</dbReference>
<dbReference type="OrthoDB" id="1608002at2759"/>
<keyword evidence="4" id="KW-0479">Metal-binding</keyword>
<sequence>MAVAVRALSATSNTLHGRGSAFFSASPSSLSFRHATGSRRSFHGRGGCKALHKVGQVQTKEEGLPETLDYRVFFLDDSSKKISPWHDIPLQIGHGIFNFIVEIPKESSAKMEVATDELFTPIKQDIKKGKLRYYPYNINWNYGMLPQTWEDPTVPNNEVDGAFGDNDPVDVVEIGDTRSKIGEILKVKPLGALAMIDEGELDWKIIAISLDDPKASLVDDVNDVEKHFPETLTGIRNWFRDYKIPDGKPANKFGLGNKAVGKDYALKVIAETNESWANLVKRSTPAGELSLV</sequence>
<protein>
    <recommendedName>
        <fullName evidence="3">inorganic diphosphatase</fullName>
        <ecNumber evidence="3">3.6.1.1</ecNumber>
    </recommendedName>
</protein>
<evidence type="ECO:0000256" key="3">
    <source>
        <dbReference type="ARBA" id="ARBA00012146"/>
    </source>
</evidence>
<dbReference type="InterPro" id="IPR036649">
    <property type="entry name" value="Pyrophosphatase_sf"/>
</dbReference>
<evidence type="ECO:0000256" key="6">
    <source>
        <dbReference type="ARBA" id="ARBA00022842"/>
    </source>
</evidence>
<dbReference type="GO" id="GO:0006796">
    <property type="term" value="P:phosphate-containing compound metabolic process"/>
    <property type="evidence" value="ECO:0000318"/>
    <property type="project" value="GO_Central"/>
</dbReference>
<dbReference type="GO" id="GO:0004427">
    <property type="term" value="F:inorganic diphosphate phosphatase activity"/>
    <property type="evidence" value="ECO:0000318"/>
    <property type="project" value="GO_Central"/>
</dbReference>
<dbReference type="Pfam" id="PF00719">
    <property type="entry name" value="Pyrophosphatase"/>
    <property type="match status" value="1"/>
</dbReference>
<organism evidence="8 9">
    <name type="scientific">Zostera marina</name>
    <name type="common">Eelgrass</name>
    <dbReference type="NCBI Taxonomy" id="29655"/>
    <lineage>
        <taxon>Eukaryota</taxon>
        <taxon>Viridiplantae</taxon>
        <taxon>Streptophyta</taxon>
        <taxon>Embryophyta</taxon>
        <taxon>Tracheophyta</taxon>
        <taxon>Spermatophyta</taxon>
        <taxon>Magnoliopsida</taxon>
        <taxon>Liliopsida</taxon>
        <taxon>Zosteraceae</taxon>
        <taxon>Zostera</taxon>
    </lineage>
</organism>
<evidence type="ECO:0000313" key="9">
    <source>
        <dbReference type="Proteomes" id="UP000036987"/>
    </source>
</evidence>
<reference evidence="9" key="1">
    <citation type="journal article" date="2016" name="Nature">
        <title>The genome of the seagrass Zostera marina reveals angiosperm adaptation to the sea.</title>
        <authorList>
            <person name="Olsen J.L."/>
            <person name="Rouze P."/>
            <person name="Verhelst B."/>
            <person name="Lin Y.-C."/>
            <person name="Bayer T."/>
            <person name="Collen J."/>
            <person name="Dattolo E."/>
            <person name="De Paoli E."/>
            <person name="Dittami S."/>
            <person name="Maumus F."/>
            <person name="Michel G."/>
            <person name="Kersting A."/>
            <person name="Lauritano C."/>
            <person name="Lohaus R."/>
            <person name="Toepel M."/>
            <person name="Tonon T."/>
            <person name="Vanneste K."/>
            <person name="Amirebrahimi M."/>
            <person name="Brakel J."/>
            <person name="Bostroem C."/>
            <person name="Chovatia M."/>
            <person name="Grimwood J."/>
            <person name="Jenkins J.W."/>
            <person name="Jueterbock A."/>
            <person name="Mraz A."/>
            <person name="Stam W.T."/>
            <person name="Tice H."/>
            <person name="Bornberg-Bauer E."/>
            <person name="Green P.J."/>
            <person name="Pearson G.A."/>
            <person name="Procaccini G."/>
            <person name="Duarte C.M."/>
            <person name="Schmutz J."/>
            <person name="Reusch T.B.H."/>
            <person name="Van de Peer Y."/>
        </authorList>
    </citation>
    <scope>NUCLEOTIDE SEQUENCE [LARGE SCALE GENOMIC DNA]</scope>
    <source>
        <strain evidence="9">cv. Finnish</strain>
    </source>
</reference>
<dbReference type="Gene3D" id="3.90.80.10">
    <property type="entry name" value="Inorganic pyrophosphatase"/>
    <property type="match status" value="1"/>
</dbReference>
<dbReference type="CDD" id="cd00412">
    <property type="entry name" value="pyrophosphatase"/>
    <property type="match status" value="1"/>
</dbReference>
<dbReference type="InterPro" id="IPR008162">
    <property type="entry name" value="Pyrophosphatase"/>
</dbReference>